<comment type="caution">
    <text evidence="1">The sequence shown here is derived from an EMBL/GenBank/DDBJ whole genome shotgun (WGS) entry which is preliminary data.</text>
</comment>
<reference evidence="1 2" key="1">
    <citation type="journal article" date="2022" name="Nat. Plants">
        <title>Genomes of leafy and leafless Platanthera orchids illuminate the evolution of mycoheterotrophy.</title>
        <authorList>
            <person name="Li M.H."/>
            <person name="Liu K.W."/>
            <person name="Li Z."/>
            <person name="Lu H.C."/>
            <person name="Ye Q.L."/>
            <person name="Zhang D."/>
            <person name="Wang J.Y."/>
            <person name="Li Y.F."/>
            <person name="Zhong Z.M."/>
            <person name="Liu X."/>
            <person name="Yu X."/>
            <person name="Liu D.K."/>
            <person name="Tu X.D."/>
            <person name="Liu B."/>
            <person name="Hao Y."/>
            <person name="Liao X.Y."/>
            <person name="Jiang Y.T."/>
            <person name="Sun W.H."/>
            <person name="Chen J."/>
            <person name="Chen Y.Q."/>
            <person name="Ai Y."/>
            <person name="Zhai J.W."/>
            <person name="Wu S.S."/>
            <person name="Zhou Z."/>
            <person name="Hsiao Y.Y."/>
            <person name="Wu W.L."/>
            <person name="Chen Y.Y."/>
            <person name="Lin Y.F."/>
            <person name="Hsu J.L."/>
            <person name="Li C.Y."/>
            <person name="Wang Z.W."/>
            <person name="Zhao X."/>
            <person name="Zhong W.Y."/>
            <person name="Ma X.K."/>
            <person name="Ma L."/>
            <person name="Huang J."/>
            <person name="Chen G.Z."/>
            <person name="Huang M.Z."/>
            <person name="Huang L."/>
            <person name="Peng D.H."/>
            <person name="Luo Y.B."/>
            <person name="Zou S.Q."/>
            <person name="Chen S.P."/>
            <person name="Lan S."/>
            <person name="Tsai W.C."/>
            <person name="Van de Peer Y."/>
            <person name="Liu Z.J."/>
        </authorList>
    </citation>
    <scope>NUCLEOTIDE SEQUENCE [LARGE SCALE GENOMIC DNA]</scope>
    <source>
        <strain evidence="1">Lor287</strain>
    </source>
</reference>
<dbReference type="AlphaFoldDB" id="A0AAP0BTQ4"/>
<sequence length="107" mass="12049">MLLDAVHSPTVHCGHRRVQIADLNLKHLRNWEVEDGDVGVQDWDEGDKEPHCTIRDRRLRLLAMALDKSHVELVDGGNKVCAGSNNKLVWQLGECKVLDDLCLVVCL</sequence>
<proteinExistence type="predicted"/>
<evidence type="ECO:0000313" key="1">
    <source>
        <dbReference type="EMBL" id="KAK8950873.1"/>
    </source>
</evidence>
<keyword evidence="2" id="KW-1185">Reference proteome</keyword>
<evidence type="ECO:0000313" key="2">
    <source>
        <dbReference type="Proteomes" id="UP001418222"/>
    </source>
</evidence>
<dbReference type="EMBL" id="JBBWWQ010000003">
    <property type="protein sequence ID" value="KAK8950873.1"/>
    <property type="molecule type" value="Genomic_DNA"/>
</dbReference>
<dbReference type="Proteomes" id="UP001418222">
    <property type="component" value="Unassembled WGS sequence"/>
</dbReference>
<accession>A0AAP0BTQ4</accession>
<organism evidence="1 2">
    <name type="scientific">Platanthera zijinensis</name>
    <dbReference type="NCBI Taxonomy" id="2320716"/>
    <lineage>
        <taxon>Eukaryota</taxon>
        <taxon>Viridiplantae</taxon>
        <taxon>Streptophyta</taxon>
        <taxon>Embryophyta</taxon>
        <taxon>Tracheophyta</taxon>
        <taxon>Spermatophyta</taxon>
        <taxon>Magnoliopsida</taxon>
        <taxon>Liliopsida</taxon>
        <taxon>Asparagales</taxon>
        <taxon>Orchidaceae</taxon>
        <taxon>Orchidoideae</taxon>
        <taxon>Orchideae</taxon>
        <taxon>Orchidinae</taxon>
        <taxon>Platanthera</taxon>
    </lineage>
</organism>
<name>A0AAP0BTQ4_9ASPA</name>
<protein>
    <submittedName>
        <fullName evidence="1">Uncharacterized protein</fullName>
    </submittedName>
</protein>
<gene>
    <name evidence="1" type="ORF">KSP39_PZI003404</name>
</gene>